<evidence type="ECO:0000256" key="1">
    <source>
        <dbReference type="SAM" id="MobiDB-lite"/>
    </source>
</evidence>
<dbReference type="InterPro" id="IPR004145">
    <property type="entry name" value="DUF243"/>
</dbReference>
<dbReference type="OMA" id="EAPQHIN"/>
<feature type="signal peptide" evidence="2">
    <location>
        <begin position="1"/>
        <end position="19"/>
    </location>
</feature>
<keyword evidence="5" id="KW-0418">Kinase</keyword>
<protein>
    <submittedName>
        <fullName evidence="5">Serine/threonine-protein kinase Wnk</fullName>
    </submittedName>
</protein>
<accession>A0A6P4JLS4</accession>
<evidence type="ECO:0000256" key="2">
    <source>
        <dbReference type="SAM" id="SignalP"/>
    </source>
</evidence>
<dbReference type="PANTHER" id="PTHR31927">
    <property type="entry name" value="FI07246P-RELATED-RELATED"/>
    <property type="match status" value="1"/>
</dbReference>
<evidence type="ECO:0000313" key="5">
    <source>
        <dbReference type="RefSeq" id="XP_017035613.1"/>
    </source>
</evidence>
<evidence type="ECO:0000313" key="4">
    <source>
        <dbReference type="Proteomes" id="UP001652661"/>
    </source>
</evidence>
<evidence type="ECO:0000259" key="3">
    <source>
        <dbReference type="SMART" id="SM00690"/>
    </source>
</evidence>
<dbReference type="OrthoDB" id="8061978at2759"/>
<feature type="domain" description="DUF243" evidence="3">
    <location>
        <begin position="131"/>
        <end position="231"/>
    </location>
</feature>
<keyword evidence="4" id="KW-1185">Reference proteome</keyword>
<name>A0A6P4JLS4_DROKI</name>
<organism evidence="4 5">
    <name type="scientific">Drosophila kikkawai</name>
    <name type="common">Fruit fly</name>
    <dbReference type="NCBI Taxonomy" id="30033"/>
    <lineage>
        <taxon>Eukaryota</taxon>
        <taxon>Metazoa</taxon>
        <taxon>Ecdysozoa</taxon>
        <taxon>Arthropoda</taxon>
        <taxon>Hexapoda</taxon>
        <taxon>Insecta</taxon>
        <taxon>Pterygota</taxon>
        <taxon>Neoptera</taxon>
        <taxon>Endopterygota</taxon>
        <taxon>Diptera</taxon>
        <taxon>Brachycera</taxon>
        <taxon>Muscomorpha</taxon>
        <taxon>Ephydroidea</taxon>
        <taxon>Drosophilidae</taxon>
        <taxon>Drosophila</taxon>
        <taxon>Sophophora</taxon>
    </lineage>
</organism>
<feature type="chain" id="PRO_5028139692" evidence="2">
    <location>
        <begin position="20"/>
        <end position="312"/>
    </location>
</feature>
<dbReference type="GO" id="GO:0040003">
    <property type="term" value="P:chitin-based cuticle development"/>
    <property type="evidence" value="ECO:0007669"/>
    <property type="project" value="TreeGrafter"/>
</dbReference>
<dbReference type="Proteomes" id="UP001652661">
    <property type="component" value="Chromosome 3R"/>
</dbReference>
<dbReference type="SMART" id="SM00690">
    <property type="entry name" value="DM5"/>
    <property type="match status" value="1"/>
</dbReference>
<sequence length="312" mass="34576">MKIFVTVLMAATCASLSRADISLTQAGYNYRIQQQQLQQQPPVVAHLLNQQLQQAQQQQQQLQSSHPVLPPLPLPYLPPSGQYHQHQAAQPVARPTAGSFPMPTGFPVNFQTAPIQQQRRARPRVRIPKRPIVTKNFFIHSAPEESEDEVQDELNQLAQQPRNHYNVLFVKTPAQTNRAAALNLAKSLKQEKTVVYVLAKKTSAADLQDAIAEAPQHINKPEVFFIKYRTPEEALNAQRQIQSQYDTLGGSSTITDEGVAPITSVVGSLDPQEEDEEEQTQQQSSEGHFVENGAGNGNGGPIGNHYLPANQF</sequence>
<keyword evidence="2" id="KW-0732">Signal</keyword>
<gene>
    <name evidence="5" type="primary">TwdlW</name>
</gene>
<keyword evidence="5" id="KW-0808">Transferase</keyword>
<dbReference type="PANTHER" id="PTHR31927:SF2">
    <property type="entry name" value="FI07246P-RELATED"/>
    <property type="match status" value="1"/>
</dbReference>
<dbReference type="RefSeq" id="XP_017035613.1">
    <property type="nucleotide sequence ID" value="XM_017180124.2"/>
</dbReference>
<proteinExistence type="predicted"/>
<dbReference type="AlphaFoldDB" id="A0A6P4JLS4"/>
<dbReference type="GO" id="GO:0008010">
    <property type="term" value="F:structural constituent of chitin-based larval cuticle"/>
    <property type="evidence" value="ECO:0007669"/>
    <property type="project" value="TreeGrafter"/>
</dbReference>
<dbReference type="GO" id="GO:0062129">
    <property type="term" value="C:chitin-based extracellular matrix"/>
    <property type="evidence" value="ECO:0007669"/>
    <property type="project" value="TreeGrafter"/>
</dbReference>
<feature type="region of interest" description="Disordered" evidence="1">
    <location>
        <begin position="269"/>
        <end position="312"/>
    </location>
</feature>
<dbReference type="Pfam" id="PF03103">
    <property type="entry name" value="DUF243"/>
    <property type="match status" value="1"/>
</dbReference>
<reference evidence="5" key="1">
    <citation type="submission" date="2025-08" db="UniProtKB">
        <authorList>
            <consortium name="RefSeq"/>
        </authorList>
    </citation>
    <scope>IDENTIFICATION</scope>
    <source>
        <strain evidence="5">14028-0561.14</strain>
        <tissue evidence="5">Whole fly</tissue>
    </source>
</reference>